<dbReference type="HAMAP" id="MF_00759">
    <property type="entry name" value="MutH"/>
    <property type="match status" value="1"/>
</dbReference>
<evidence type="ECO:0000256" key="3">
    <source>
        <dbReference type="ARBA" id="ARBA00022759"/>
    </source>
</evidence>
<dbReference type="Pfam" id="PF02976">
    <property type="entry name" value="MutH"/>
    <property type="match status" value="1"/>
</dbReference>
<dbReference type="InterPro" id="IPR011335">
    <property type="entry name" value="Restrct_endonuc-II-like"/>
</dbReference>
<dbReference type="SMART" id="SM00927">
    <property type="entry name" value="MutH"/>
    <property type="match status" value="1"/>
</dbReference>
<keyword evidence="5 7" id="KW-0378">Hydrolase</keyword>
<dbReference type="EMBL" id="FOHV01000027">
    <property type="protein sequence ID" value="SET44764.1"/>
    <property type="molecule type" value="Genomic_DNA"/>
</dbReference>
<comment type="function">
    <text evidence="7">Sequence-specific endonuclease that cleaves unmethylated GATC sequences. It is involved in DNA mismatch repair.</text>
</comment>
<dbReference type="NCBIfam" id="NF003458">
    <property type="entry name" value="PRK05070.1"/>
    <property type="match status" value="1"/>
</dbReference>
<keyword evidence="3 7" id="KW-0255">Endonuclease</keyword>
<dbReference type="GO" id="GO:0004519">
    <property type="term" value="F:endonuclease activity"/>
    <property type="evidence" value="ECO:0007669"/>
    <property type="project" value="UniProtKB-UniRule"/>
</dbReference>
<protein>
    <recommendedName>
        <fullName evidence="7">DNA mismatch repair protein MutH</fullName>
    </recommendedName>
    <alternativeName>
        <fullName evidence="7">Methyl-directed mismatch repair protein</fullName>
    </alternativeName>
</protein>
<dbReference type="CDD" id="cd00583">
    <property type="entry name" value="MutH-like"/>
    <property type="match status" value="1"/>
</dbReference>
<evidence type="ECO:0000256" key="7">
    <source>
        <dbReference type="HAMAP-Rule" id="MF_00759"/>
    </source>
</evidence>
<dbReference type="STRING" id="1123402.SAMN02583745_02386"/>
<keyword evidence="1 7" id="KW-0963">Cytoplasm</keyword>
<name>A0A1I0EJU4_9GAMM</name>
<dbReference type="Proteomes" id="UP000242642">
    <property type="component" value="Unassembled WGS sequence"/>
</dbReference>
<dbReference type="SUPFAM" id="SSF52980">
    <property type="entry name" value="Restriction endonuclease-like"/>
    <property type="match status" value="1"/>
</dbReference>
<dbReference type="InterPro" id="IPR037057">
    <property type="entry name" value="DNA_rep_MutH/T2_RE_sf"/>
</dbReference>
<evidence type="ECO:0000256" key="2">
    <source>
        <dbReference type="ARBA" id="ARBA00022722"/>
    </source>
</evidence>
<dbReference type="AlphaFoldDB" id="A0A1I0EJU4"/>
<dbReference type="GO" id="GO:0006304">
    <property type="term" value="P:DNA modification"/>
    <property type="evidence" value="ECO:0007669"/>
    <property type="project" value="InterPro"/>
</dbReference>
<dbReference type="GO" id="GO:0005737">
    <property type="term" value="C:cytoplasm"/>
    <property type="evidence" value="ECO:0007669"/>
    <property type="project" value="UniProtKB-SubCell"/>
</dbReference>
<dbReference type="GO" id="GO:0006298">
    <property type="term" value="P:mismatch repair"/>
    <property type="evidence" value="ECO:0007669"/>
    <property type="project" value="UniProtKB-UniRule"/>
</dbReference>
<evidence type="ECO:0000259" key="8">
    <source>
        <dbReference type="SMART" id="SM00927"/>
    </source>
</evidence>
<dbReference type="GO" id="GO:0003677">
    <property type="term" value="F:DNA binding"/>
    <property type="evidence" value="ECO:0007669"/>
    <property type="project" value="InterPro"/>
</dbReference>
<reference evidence="10" key="1">
    <citation type="submission" date="2016-10" db="EMBL/GenBank/DDBJ databases">
        <authorList>
            <person name="Varghese N."/>
            <person name="Submissions S."/>
        </authorList>
    </citation>
    <scope>NUCLEOTIDE SEQUENCE [LARGE SCALE GENOMIC DNA]</scope>
    <source>
        <strain evidence="10">DSM 18579</strain>
    </source>
</reference>
<feature type="domain" description="DNA mismatch repair MutH/Type II restriction enzyme Sau3AI" evidence="8">
    <location>
        <begin position="56"/>
        <end position="154"/>
    </location>
</feature>
<evidence type="ECO:0000256" key="5">
    <source>
        <dbReference type="ARBA" id="ARBA00022801"/>
    </source>
</evidence>
<keyword evidence="4 7" id="KW-0227">DNA damage</keyword>
<gene>
    <name evidence="7" type="primary">mutH</name>
    <name evidence="9" type="ORF">SAMN02583745_02386</name>
</gene>
<evidence type="ECO:0000256" key="6">
    <source>
        <dbReference type="ARBA" id="ARBA00023204"/>
    </source>
</evidence>
<sequence>MIELISPPKSLDILLARANQLAGYSLGEIADSVNVDMPLNLNKHKGWVGNFIEQLLGATAGSKAEQDFTHLNIELKTIPISHQGKPLETTFVALAPLTGNVGLTWQMSHVHNKLQQVLWIPVEGEREIPLKDRKIGTPILWSPTQAQERMLQQDWEELTELISLGQFDAINARIGVALQLRPKGANSKVRTDAFDSNGLPIKTLPLGFYLRNSFTHTIITDHVRNDSNTYL</sequence>
<dbReference type="GO" id="GO:0016787">
    <property type="term" value="F:hydrolase activity"/>
    <property type="evidence" value="ECO:0007669"/>
    <property type="project" value="UniProtKB-KW"/>
</dbReference>
<organism evidence="9 10">
    <name type="scientific">Thorsellia anophelis DSM 18579</name>
    <dbReference type="NCBI Taxonomy" id="1123402"/>
    <lineage>
        <taxon>Bacteria</taxon>
        <taxon>Pseudomonadati</taxon>
        <taxon>Pseudomonadota</taxon>
        <taxon>Gammaproteobacteria</taxon>
        <taxon>Enterobacterales</taxon>
        <taxon>Thorselliaceae</taxon>
        <taxon>Thorsellia</taxon>
    </lineage>
</organism>
<evidence type="ECO:0000256" key="4">
    <source>
        <dbReference type="ARBA" id="ARBA00022763"/>
    </source>
</evidence>
<keyword evidence="6 7" id="KW-0234">DNA repair</keyword>
<proteinExistence type="inferred from homology"/>
<comment type="similarity">
    <text evidence="7">Belongs to the MutH family.</text>
</comment>
<keyword evidence="2 7" id="KW-0540">Nuclease</keyword>
<evidence type="ECO:0000313" key="10">
    <source>
        <dbReference type="Proteomes" id="UP000242642"/>
    </source>
</evidence>
<dbReference type="RefSeq" id="WP_093321415.1">
    <property type="nucleotide sequence ID" value="NZ_FOHV01000027.1"/>
</dbReference>
<dbReference type="Gene3D" id="3.40.600.10">
    <property type="entry name" value="DNA mismatch repair MutH/Restriction endonuclease, type II"/>
    <property type="match status" value="1"/>
</dbReference>
<dbReference type="OrthoDB" id="5634909at2"/>
<dbReference type="NCBIfam" id="TIGR02248">
    <property type="entry name" value="mutH_TIGR"/>
    <property type="match status" value="1"/>
</dbReference>
<evidence type="ECO:0000256" key="1">
    <source>
        <dbReference type="ARBA" id="ARBA00022490"/>
    </source>
</evidence>
<accession>A0A1I0EJU4</accession>
<comment type="subcellular location">
    <subcellularLocation>
        <location evidence="7">Cytoplasm</location>
    </subcellularLocation>
</comment>
<evidence type="ECO:0000313" key="9">
    <source>
        <dbReference type="EMBL" id="SET44764.1"/>
    </source>
</evidence>
<dbReference type="InterPro" id="IPR004230">
    <property type="entry name" value="DNA_mismatch_repair_MutH"/>
</dbReference>
<dbReference type="InterPro" id="IPR011337">
    <property type="entry name" value="DNA_rep_MutH/RE_typeII_Sau3AI"/>
</dbReference>
<keyword evidence="10" id="KW-1185">Reference proteome</keyword>